<protein>
    <submittedName>
        <fullName evidence="1">Uncharacterized protein</fullName>
    </submittedName>
</protein>
<evidence type="ECO:0000313" key="2">
    <source>
        <dbReference type="Proteomes" id="UP000024635"/>
    </source>
</evidence>
<dbReference type="AlphaFoldDB" id="A0A016TW91"/>
<evidence type="ECO:0000313" key="1">
    <source>
        <dbReference type="EMBL" id="EYC07055.1"/>
    </source>
</evidence>
<dbReference type="EMBL" id="JARK01001408">
    <property type="protein sequence ID" value="EYC07055.1"/>
    <property type="molecule type" value="Genomic_DNA"/>
</dbReference>
<comment type="caution">
    <text evidence="1">The sequence shown here is derived from an EMBL/GenBank/DDBJ whole genome shotgun (WGS) entry which is preliminary data.</text>
</comment>
<dbReference type="OrthoDB" id="5862521at2759"/>
<dbReference type="Proteomes" id="UP000024635">
    <property type="component" value="Unassembled WGS sequence"/>
</dbReference>
<gene>
    <name evidence="1" type="primary">Acey_s0072.g668</name>
    <name evidence="1" type="ORF">Y032_0072g668</name>
</gene>
<sequence>MTLVFRDTQEMEKTVESIAQQLLAFSSGNPSRRSAGGGFMKSPERTAYFIEVRIVAALPYTSHSYMFRIGFQSLWQRTADLLLASSGCYTFDPDRPRSFTNISLGSMRSAISSVSLTSSTVSHPGAKKFRPSLKCEVTMEYFRRQAVNILQELCFESHRLTAPQKLAQFRKVIARVIDPREGSIWSDMQLAMASEQKCAEFSNFMCPVSLGLDMVAYSVTVPTKSVSVTFTPEWVKDEFDSPSKFPSSSGSMTLVGKSGKQYQFLKIRAQQQQPASWRNMFKNVRTYVNGAGPTERSEYAYAVALYEEGINSELAERELLKLIEVVTSLMHSTCSFIY</sequence>
<keyword evidence="2" id="KW-1185">Reference proteome</keyword>
<proteinExistence type="predicted"/>
<name>A0A016TW91_9BILA</name>
<organism evidence="1 2">
    <name type="scientific">Ancylostoma ceylanicum</name>
    <dbReference type="NCBI Taxonomy" id="53326"/>
    <lineage>
        <taxon>Eukaryota</taxon>
        <taxon>Metazoa</taxon>
        <taxon>Ecdysozoa</taxon>
        <taxon>Nematoda</taxon>
        <taxon>Chromadorea</taxon>
        <taxon>Rhabditida</taxon>
        <taxon>Rhabditina</taxon>
        <taxon>Rhabditomorpha</taxon>
        <taxon>Strongyloidea</taxon>
        <taxon>Ancylostomatidae</taxon>
        <taxon>Ancylostomatinae</taxon>
        <taxon>Ancylostoma</taxon>
    </lineage>
</organism>
<accession>A0A016TW91</accession>
<reference evidence="2" key="1">
    <citation type="journal article" date="2015" name="Nat. Genet.">
        <title>The genome and transcriptome of the zoonotic hookworm Ancylostoma ceylanicum identify infection-specific gene families.</title>
        <authorList>
            <person name="Schwarz E.M."/>
            <person name="Hu Y."/>
            <person name="Antoshechkin I."/>
            <person name="Miller M.M."/>
            <person name="Sternberg P.W."/>
            <person name="Aroian R.V."/>
        </authorList>
    </citation>
    <scope>NUCLEOTIDE SEQUENCE</scope>
    <source>
        <strain evidence="2">HY135</strain>
    </source>
</reference>